<dbReference type="EMBL" id="CAXAMN010024361">
    <property type="protein sequence ID" value="CAK9085952.1"/>
    <property type="molecule type" value="Genomic_DNA"/>
</dbReference>
<organism evidence="1 2">
    <name type="scientific">Durusdinium trenchii</name>
    <dbReference type="NCBI Taxonomy" id="1381693"/>
    <lineage>
        <taxon>Eukaryota</taxon>
        <taxon>Sar</taxon>
        <taxon>Alveolata</taxon>
        <taxon>Dinophyceae</taxon>
        <taxon>Suessiales</taxon>
        <taxon>Symbiodiniaceae</taxon>
        <taxon>Durusdinium</taxon>
    </lineage>
</organism>
<gene>
    <name evidence="1" type="ORF">CCMP2556_LOCUS41686</name>
</gene>
<name>A0ABP0QCH3_9DINO</name>
<protein>
    <submittedName>
        <fullName evidence="1">Uncharacterized protein</fullName>
    </submittedName>
</protein>
<reference evidence="1 2" key="1">
    <citation type="submission" date="2024-02" db="EMBL/GenBank/DDBJ databases">
        <authorList>
            <person name="Chen Y."/>
            <person name="Shah S."/>
            <person name="Dougan E. K."/>
            <person name="Thang M."/>
            <person name="Chan C."/>
        </authorList>
    </citation>
    <scope>NUCLEOTIDE SEQUENCE [LARGE SCALE GENOMIC DNA]</scope>
</reference>
<accession>A0ABP0QCH3</accession>
<evidence type="ECO:0000313" key="2">
    <source>
        <dbReference type="Proteomes" id="UP001642484"/>
    </source>
</evidence>
<sequence length="243" mass="27197">MITPVFCHEDTNDPTSRRGKQVVEIRVDLLPPSVTDLLFVISPTNSRDLSKFTSLRCVVVDAESEGNEILADNEVGYHPKFGDEPLGECIGTYAHLSIYNEHLLGGICSTTEKQAHQHTHKRLQATTATTASPREKQAHWKIEKDEKAPPWGQFLPRSATLVSIYRLEDELWHVNKINSFGRGSHRDYRTRAGGFSRCRRYGGAAGEWVLYGFLTFGYFLQTADLAGANEPWIAKAFLGTAES</sequence>
<keyword evidence="2" id="KW-1185">Reference proteome</keyword>
<evidence type="ECO:0000313" key="1">
    <source>
        <dbReference type="EMBL" id="CAK9085952.1"/>
    </source>
</evidence>
<dbReference type="Proteomes" id="UP001642484">
    <property type="component" value="Unassembled WGS sequence"/>
</dbReference>
<comment type="caution">
    <text evidence="1">The sequence shown here is derived from an EMBL/GenBank/DDBJ whole genome shotgun (WGS) entry which is preliminary data.</text>
</comment>
<proteinExistence type="predicted"/>